<feature type="region of interest" description="Disordered" evidence="1">
    <location>
        <begin position="1"/>
        <end position="59"/>
    </location>
</feature>
<sequence length="71" mass="8642">MAPQVRPLSRHPVRDQGPALHPRLDALGLARRRRRRDPRGGRRLRRDRAARQRQRREPCDARRFRQYVEIR</sequence>
<evidence type="ECO:0000313" key="2">
    <source>
        <dbReference type="EMBL" id="KAB1649887.1"/>
    </source>
</evidence>
<feature type="compositionally biased region" description="Basic residues" evidence="1">
    <location>
        <begin position="30"/>
        <end position="46"/>
    </location>
</feature>
<feature type="compositionally biased region" description="Basic and acidic residues" evidence="1">
    <location>
        <begin position="47"/>
        <end position="59"/>
    </location>
</feature>
<gene>
    <name evidence="2" type="ORF">F8O04_06590</name>
</gene>
<accession>A0A6H9WSI4</accession>
<evidence type="ECO:0000313" key="3">
    <source>
        <dbReference type="Proteomes" id="UP000431744"/>
    </source>
</evidence>
<reference evidence="2 3" key="1">
    <citation type="submission" date="2019-09" db="EMBL/GenBank/DDBJ databases">
        <title>Phylogeny of genus Pseudoclavibacter and closely related genus.</title>
        <authorList>
            <person name="Li Y."/>
        </authorList>
    </citation>
    <scope>NUCLEOTIDE SEQUENCE [LARGE SCALE GENOMIC DNA]</scope>
    <source>
        <strain evidence="2 3">EGI 60007</strain>
    </source>
</reference>
<name>A0A6H9WSI4_9MICO</name>
<proteinExistence type="predicted"/>
<dbReference type="Proteomes" id="UP000431744">
    <property type="component" value="Unassembled WGS sequence"/>
</dbReference>
<dbReference type="EMBL" id="WBJY01000001">
    <property type="protein sequence ID" value="KAB1649887.1"/>
    <property type="molecule type" value="Genomic_DNA"/>
</dbReference>
<protein>
    <submittedName>
        <fullName evidence="2">Uncharacterized protein</fullName>
    </submittedName>
</protein>
<evidence type="ECO:0000256" key="1">
    <source>
        <dbReference type="SAM" id="MobiDB-lite"/>
    </source>
</evidence>
<keyword evidence="3" id="KW-1185">Reference proteome</keyword>
<comment type="caution">
    <text evidence="2">The sequence shown here is derived from an EMBL/GenBank/DDBJ whole genome shotgun (WGS) entry which is preliminary data.</text>
</comment>
<organism evidence="2 3">
    <name type="scientific">Pseudoclavibacter endophyticus</name>
    <dbReference type="NCBI Taxonomy" id="1778590"/>
    <lineage>
        <taxon>Bacteria</taxon>
        <taxon>Bacillati</taxon>
        <taxon>Actinomycetota</taxon>
        <taxon>Actinomycetes</taxon>
        <taxon>Micrococcales</taxon>
        <taxon>Microbacteriaceae</taxon>
        <taxon>Pseudoclavibacter</taxon>
    </lineage>
</organism>
<dbReference type="AlphaFoldDB" id="A0A6H9WSI4"/>